<protein>
    <submittedName>
        <fullName evidence="2">Membrane protein</fullName>
    </submittedName>
</protein>
<feature type="transmembrane region" description="Helical" evidence="1">
    <location>
        <begin position="65"/>
        <end position="84"/>
    </location>
</feature>
<accession>A0ABN0PDB5</accession>
<feature type="transmembrane region" description="Helical" evidence="1">
    <location>
        <begin position="127"/>
        <end position="147"/>
    </location>
</feature>
<sequence>MDTENNKVMRAKKSGRFIAYASLFLAMMYGTYIFVVLDKSVITDLLTSHQIDATKNAVGNFLNSYRLTGIMYLLAYLCGLIAIWNQHPYLWWFLFAVYISQTFFTAVNADPILQSIVHVKSFYMTLPLWITLAGSLILALYMLIISIKRKSTFNR</sequence>
<dbReference type="Proteomes" id="UP000017131">
    <property type="component" value="Unassembled WGS sequence"/>
</dbReference>
<keyword evidence="3" id="KW-1185">Reference proteome</keyword>
<evidence type="ECO:0000256" key="1">
    <source>
        <dbReference type="SAM" id="Phobius"/>
    </source>
</evidence>
<feature type="transmembrane region" description="Helical" evidence="1">
    <location>
        <begin position="89"/>
        <end position="107"/>
    </location>
</feature>
<gene>
    <name evidence="2" type="ORF">SSIM_05320</name>
</gene>
<organism evidence="2 3">
    <name type="scientific">Staphylococcus simulans UMC-CNS-990</name>
    <dbReference type="NCBI Taxonomy" id="1405498"/>
    <lineage>
        <taxon>Bacteria</taxon>
        <taxon>Bacillati</taxon>
        <taxon>Bacillota</taxon>
        <taxon>Bacilli</taxon>
        <taxon>Bacillales</taxon>
        <taxon>Staphylococcaceae</taxon>
        <taxon>Staphylococcus</taxon>
    </lineage>
</organism>
<keyword evidence="1" id="KW-0472">Membrane</keyword>
<name>A0ABN0PDB5_STASI</name>
<comment type="caution">
    <text evidence="2">The sequence shown here is derived from an EMBL/GenBank/DDBJ whole genome shotgun (WGS) entry which is preliminary data.</text>
</comment>
<dbReference type="RefSeq" id="WP_023015363.1">
    <property type="nucleotide sequence ID" value="NZ_AXDY01000004.1"/>
</dbReference>
<feature type="transmembrane region" description="Helical" evidence="1">
    <location>
        <begin position="17"/>
        <end position="37"/>
    </location>
</feature>
<proteinExistence type="predicted"/>
<evidence type="ECO:0000313" key="3">
    <source>
        <dbReference type="Proteomes" id="UP000017131"/>
    </source>
</evidence>
<dbReference type="EMBL" id="AXDY01000004">
    <property type="protein sequence ID" value="ERS93619.1"/>
    <property type="molecule type" value="Genomic_DNA"/>
</dbReference>
<keyword evidence="1" id="KW-1133">Transmembrane helix</keyword>
<evidence type="ECO:0000313" key="2">
    <source>
        <dbReference type="EMBL" id="ERS93619.1"/>
    </source>
</evidence>
<keyword evidence="1" id="KW-0812">Transmembrane</keyword>
<reference evidence="2 3" key="1">
    <citation type="journal article" date="2013" name="Genome Announc.">
        <title>Draft Genome Sequence of Staphylococcus simulans UMC-CNS-990, Isolated from a Case of Chronic Bovine Mastitis.</title>
        <authorList>
            <person name="Calcutt M.J."/>
            <person name="Foecking M.F."/>
            <person name="Hsieh H.Y."/>
            <person name="Perry J."/>
            <person name="Stewart G.C."/>
            <person name="Middleton J.R."/>
        </authorList>
    </citation>
    <scope>NUCLEOTIDE SEQUENCE [LARGE SCALE GENOMIC DNA]</scope>
    <source>
        <strain evidence="2 3">UMC-CNS-990</strain>
    </source>
</reference>